<dbReference type="Proteomes" id="UP001058317">
    <property type="component" value="Chromosome"/>
</dbReference>
<organism evidence="1 2">
    <name type="scientific">Citrobacter braakii</name>
    <dbReference type="NCBI Taxonomy" id="57706"/>
    <lineage>
        <taxon>Bacteria</taxon>
        <taxon>Pseudomonadati</taxon>
        <taxon>Pseudomonadota</taxon>
        <taxon>Gammaproteobacteria</taxon>
        <taxon>Enterobacterales</taxon>
        <taxon>Enterobacteriaceae</taxon>
        <taxon>Citrobacter</taxon>
        <taxon>Citrobacter freundii complex</taxon>
    </lineage>
</organism>
<sequence length="48" mass="5483">MFQRDERKGRILVLWAQNKLVMCIPSGVKIIIGNNRVLNVGMGQKTKK</sequence>
<protein>
    <submittedName>
        <fullName evidence="1">Uncharacterized protein</fullName>
    </submittedName>
</protein>
<accession>A0AAD1L4A9</accession>
<gene>
    <name evidence="1" type="ORF">KAM621c_37330</name>
</gene>
<reference evidence="1" key="1">
    <citation type="submission" date="2022-07" db="EMBL/GenBank/DDBJ databases">
        <title>Complete genome sequence of carbapenem-resistant Citrobacter spp. in Japan.</title>
        <authorList>
            <person name="Maehana S."/>
            <person name="Suzuki M."/>
            <person name="Kitasato H."/>
        </authorList>
    </citation>
    <scope>NUCLEOTIDE SEQUENCE</scope>
    <source>
        <strain evidence="1">KAM621</strain>
    </source>
</reference>
<evidence type="ECO:0000313" key="2">
    <source>
        <dbReference type="Proteomes" id="UP001058317"/>
    </source>
</evidence>
<evidence type="ECO:0000313" key="1">
    <source>
        <dbReference type="EMBL" id="BDN98628.1"/>
    </source>
</evidence>
<proteinExistence type="predicted"/>
<name>A0AAD1L4A9_CITBR</name>
<dbReference type="AlphaFoldDB" id="A0AAD1L4A9"/>
<dbReference type="EMBL" id="AP026382">
    <property type="protein sequence ID" value="BDN98628.1"/>
    <property type="molecule type" value="Genomic_DNA"/>
</dbReference>